<sequence>MVALYLLLGSECSHGALLLPSTFGTSSLGTTMSGHYDYLLMLYGLTNAPAVFQAFINEIFKDLINKYVITYIDNILIYSTSYNNHIHNVRTVLTRLLQHQLYVKAEKCEFHKDTITFLGYIISQRGV</sequence>
<evidence type="ECO:0000259" key="3">
    <source>
        <dbReference type="PROSITE" id="PS50878"/>
    </source>
</evidence>
<name>A0AAE0UTH4_9TELE</name>
<dbReference type="EC" id="3.1.26.4" evidence="2"/>
<protein>
    <recommendedName>
        <fullName evidence="2">ribonuclease H</fullName>
        <ecNumber evidence="2">3.1.26.4</ecNumber>
    </recommendedName>
</protein>
<dbReference type="Proteomes" id="UP001274896">
    <property type="component" value="Unassembled WGS sequence"/>
</dbReference>
<gene>
    <name evidence="4" type="ORF">QTP70_006677</name>
</gene>
<dbReference type="Gene3D" id="3.30.70.270">
    <property type="match status" value="1"/>
</dbReference>
<comment type="similarity">
    <text evidence="1">Belongs to the beta type-B retroviral polymerase family. HERV class-II K(HML-2) pol subfamily.</text>
</comment>
<dbReference type="InterPro" id="IPR043128">
    <property type="entry name" value="Rev_trsase/Diguanyl_cyclase"/>
</dbReference>
<dbReference type="InterPro" id="IPR043502">
    <property type="entry name" value="DNA/RNA_pol_sf"/>
</dbReference>
<proteinExistence type="inferred from homology"/>
<reference evidence="4" key="1">
    <citation type="submission" date="2023-06" db="EMBL/GenBank/DDBJ databases">
        <title>Male Hemibagrus guttatus genome.</title>
        <authorList>
            <person name="Bian C."/>
        </authorList>
    </citation>
    <scope>NUCLEOTIDE SEQUENCE</scope>
    <source>
        <strain evidence="4">Male_cb2023</strain>
        <tissue evidence="4">Muscle</tissue>
    </source>
</reference>
<keyword evidence="5" id="KW-1185">Reference proteome</keyword>
<dbReference type="EMBL" id="JAUCMX010000016">
    <property type="protein sequence ID" value="KAK3519842.1"/>
    <property type="molecule type" value="Genomic_DNA"/>
</dbReference>
<dbReference type="GO" id="GO:0004523">
    <property type="term" value="F:RNA-DNA hybrid ribonuclease activity"/>
    <property type="evidence" value="ECO:0007669"/>
    <property type="project" value="UniProtKB-EC"/>
</dbReference>
<dbReference type="PROSITE" id="PS50878">
    <property type="entry name" value="RT_POL"/>
    <property type="match status" value="1"/>
</dbReference>
<accession>A0AAE0UTH4</accession>
<dbReference type="AlphaFoldDB" id="A0AAE0UTH4"/>
<evidence type="ECO:0000256" key="2">
    <source>
        <dbReference type="ARBA" id="ARBA00012180"/>
    </source>
</evidence>
<dbReference type="PANTHER" id="PTHR24559">
    <property type="entry name" value="TRANSPOSON TY3-I GAG-POL POLYPROTEIN"/>
    <property type="match status" value="1"/>
</dbReference>
<evidence type="ECO:0000313" key="5">
    <source>
        <dbReference type="Proteomes" id="UP001274896"/>
    </source>
</evidence>
<evidence type="ECO:0000313" key="4">
    <source>
        <dbReference type="EMBL" id="KAK3519842.1"/>
    </source>
</evidence>
<evidence type="ECO:0000256" key="1">
    <source>
        <dbReference type="ARBA" id="ARBA00010879"/>
    </source>
</evidence>
<dbReference type="SUPFAM" id="SSF56672">
    <property type="entry name" value="DNA/RNA polymerases"/>
    <property type="match status" value="1"/>
</dbReference>
<dbReference type="Pfam" id="PF00078">
    <property type="entry name" value="RVT_1"/>
    <property type="match status" value="1"/>
</dbReference>
<dbReference type="PANTHER" id="PTHR24559:SF440">
    <property type="entry name" value="RIBONUCLEASE H"/>
    <property type="match status" value="1"/>
</dbReference>
<dbReference type="InterPro" id="IPR000477">
    <property type="entry name" value="RT_dom"/>
</dbReference>
<organism evidence="4 5">
    <name type="scientific">Hemibagrus guttatus</name>
    <dbReference type="NCBI Taxonomy" id="175788"/>
    <lineage>
        <taxon>Eukaryota</taxon>
        <taxon>Metazoa</taxon>
        <taxon>Chordata</taxon>
        <taxon>Craniata</taxon>
        <taxon>Vertebrata</taxon>
        <taxon>Euteleostomi</taxon>
        <taxon>Actinopterygii</taxon>
        <taxon>Neopterygii</taxon>
        <taxon>Teleostei</taxon>
        <taxon>Ostariophysi</taxon>
        <taxon>Siluriformes</taxon>
        <taxon>Bagridae</taxon>
        <taxon>Hemibagrus</taxon>
    </lineage>
</organism>
<dbReference type="CDD" id="cd01647">
    <property type="entry name" value="RT_LTR"/>
    <property type="match status" value="1"/>
</dbReference>
<dbReference type="InterPro" id="IPR053134">
    <property type="entry name" value="RNA-dir_DNA_polymerase"/>
</dbReference>
<feature type="domain" description="Reverse transcriptase" evidence="3">
    <location>
        <begin position="1"/>
        <end position="122"/>
    </location>
</feature>
<dbReference type="FunFam" id="3.30.70.270:FF:000003">
    <property type="entry name" value="Transposon Ty3-G Gag-Pol polyprotein"/>
    <property type="match status" value="1"/>
</dbReference>
<comment type="caution">
    <text evidence="4">The sequence shown here is derived from an EMBL/GenBank/DDBJ whole genome shotgun (WGS) entry which is preliminary data.</text>
</comment>